<organism evidence="2 3">
    <name type="scientific">Mikania micrantha</name>
    <name type="common">bitter vine</name>
    <dbReference type="NCBI Taxonomy" id="192012"/>
    <lineage>
        <taxon>Eukaryota</taxon>
        <taxon>Viridiplantae</taxon>
        <taxon>Streptophyta</taxon>
        <taxon>Embryophyta</taxon>
        <taxon>Tracheophyta</taxon>
        <taxon>Spermatophyta</taxon>
        <taxon>Magnoliopsida</taxon>
        <taxon>eudicotyledons</taxon>
        <taxon>Gunneridae</taxon>
        <taxon>Pentapetalae</taxon>
        <taxon>asterids</taxon>
        <taxon>campanulids</taxon>
        <taxon>Asterales</taxon>
        <taxon>Asteraceae</taxon>
        <taxon>Asteroideae</taxon>
        <taxon>Heliantheae alliance</taxon>
        <taxon>Eupatorieae</taxon>
        <taxon>Mikania</taxon>
    </lineage>
</organism>
<protein>
    <submittedName>
        <fullName evidence="2">Uncharacterized protein</fullName>
    </submittedName>
</protein>
<feature type="compositionally biased region" description="Low complexity" evidence="1">
    <location>
        <begin position="16"/>
        <end position="28"/>
    </location>
</feature>
<feature type="region of interest" description="Disordered" evidence="1">
    <location>
        <begin position="13"/>
        <end position="44"/>
    </location>
</feature>
<sequence length="82" mass="9468">MEKLVFAVRYGEVEGSSRFSSSSSFLSSQRRNQPSPSKIHHPTPQIYILKPLERLDCIRERLYESRSSFYPQNSVRLGNGSF</sequence>
<evidence type="ECO:0000256" key="1">
    <source>
        <dbReference type="SAM" id="MobiDB-lite"/>
    </source>
</evidence>
<dbReference type="AlphaFoldDB" id="A0A5N6PXD0"/>
<keyword evidence="3" id="KW-1185">Reference proteome</keyword>
<evidence type="ECO:0000313" key="3">
    <source>
        <dbReference type="Proteomes" id="UP000326396"/>
    </source>
</evidence>
<evidence type="ECO:0000313" key="2">
    <source>
        <dbReference type="EMBL" id="KAD7117697.1"/>
    </source>
</evidence>
<gene>
    <name evidence="2" type="ORF">E3N88_04965</name>
</gene>
<reference evidence="2 3" key="1">
    <citation type="submission" date="2019-05" db="EMBL/GenBank/DDBJ databases">
        <title>Mikania micrantha, genome provides insights into the molecular mechanism of rapid growth.</title>
        <authorList>
            <person name="Liu B."/>
        </authorList>
    </citation>
    <scope>NUCLEOTIDE SEQUENCE [LARGE SCALE GENOMIC DNA]</scope>
    <source>
        <strain evidence="2">NLD-2019</strain>
        <tissue evidence="2">Leaf</tissue>
    </source>
</reference>
<accession>A0A5N6PXD0</accession>
<name>A0A5N6PXD0_9ASTR</name>
<proteinExistence type="predicted"/>
<comment type="caution">
    <text evidence="2">The sequence shown here is derived from an EMBL/GenBank/DDBJ whole genome shotgun (WGS) entry which is preliminary data.</text>
</comment>
<dbReference type="Proteomes" id="UP000326396">
    <property type="component" value="Linkage Group LG10"/>
</dbReference>
<dbReference type="EMBL" id="SZYD01000002">
    <property type="protein sequence ID" value="KAD7117697.1"/>
    <property type="molecule type" value="Genomic_DNA"/>
</dbReference>